<reference evidence="2" key="1">
    <citation type="journal article" date="2023" name="Hortic. Res.">
        <title>A chromosome-level phased genome enabling allele-level studies in sweet orange: a case study on citrus Huanglongbing tolerance.</title>
        <authorList>
            <person name="Wu B."/>
            <person name="Yu Q."/>
            <person name="Deng Z."/>
            <person name="Duan Y."/>
            <person name="Luo F."/>
            <person name="Gmitter F. Jr."/>
        </authorList>
    </citation>
    <scope>NUCLEOTIDE SEQUENCE [LARGE SCALE GENOMIC DNA]</scope>
    <source>
        <strain evidence="2">cv. Valencia</strain>
    </source>
</reference>
<gene>
    <name evidence="1" type="ORF">KPL71_005997</name>
</gene>
<dbReference type="EMBL" id="CM039171">
    <property type="protein sequence ID" value="KAH9797812.1"/>
    <property type="molecule type" value="Genomic_DNA"/>
</dbReference>
<protein>
    <submittedName>
        <fullName evidence="1">Uncharacterized protein</fullName>
    </submittedName>
</protein>
<dbReference type="Proteomes" id="UP000829398">
    <property type="component" value="Chromosome 2"/>
</dbReference>
<accession>A0ACB8NIW8</accession>
<name>A0ACB8NIW8_CITSI</name>
<proteinExistence type="predicted"/>
<comment type="caution">
    <text evidence="1">The sequence shown here is derived from an EMBL/GenBank/DDBJ whole genome shotgun (WGS) entry which is preliminary data.</text>
</comment>
<evidence type="ECO:0000313" key="2">
    <source>
        <dbReference type="Proteomes" id="UP000829398"/>
    </source>
</evidence>
<organism evidence="1 2">
    <name type="scientific">Citrus sinensis</name>
    <name type="common">Sweet orange</name>
    <name type="synonym">Citrus aurantium var. sinensis</name>
    <dbReference type="NCBI Taxonomy" id="2711"/>
    <lineage>
        <taxon>Eukaryota</taxon>
        <taxon>Viridiplantae</taxon>
        <taxon>Streptophyta</taxon>
        <taxon>Embryophyta</taxon>
        <taxon>Tracheophyta</taxon>
        <taxon>Spermatophyta</taxon>
        <taxon>Magnoliopsida</taxon>
        <taxon>eudicotyledons</taxon>
        <taxon>Gunneridae</taxon>
        <taxon>Pentapetalae</taxon>
        <taxon>rosids</taxon>
        <taxon>malvids</taxon>
        <taxon>Sapindales</taxon>
        <taxon>Rutaceae</taxon>
        <taxon>Aurantioideae</taxon>
        <taxon>Citrus</taxon>
    </lineage>
</organism>
<evidence type="ECO:0000313" key="1">
    <source>
        <dbReference type="EMBL" id="KAH9797812.1"/>
    </source>
</evidence>
<sequence length="363" mass="41621">MYLLCSILSTAFTSLALSLLLPFRTLLRRRCPPRASSSYSSDPVSLYEGTVWHDRRRPVRHSFKYPVRYALFDLDHAPQAPPDHLSAGEARRVAETNGPVLLLTIPPSVGYEQNPLSLYYCFDVEGSTQCLKKCIAEVTNTPWGERVTFVFNPKSDLVAKPLHVSPFMVVQHPELGDYFVATLKAKRVSSQLMSDQDMFFWLMPHKVAFWVYWHALKLWWKNVAFIQHPRYTNPLYRKEALVDSDVSSFDDDEQLSNDNAVDRLLWFFNYCLCLETWRCRIIVSHFYEVWRFNHNSKQGLTSSNFIIGRRLLLSNGGVTHRSPHFYAFGIDGALGPNSRPSAAVVRAGAEAFDPVEMRMDSAQ</sequence>
<keyword evidence="2" id="KW-1185">Reference proteome</keyword>